<evidence type="ECO:0000256" key="4">
    <source>
        <dbReference type="ARBA" id="ARBA00023136"/>
    </source>
</evidence>
<dbReference type="SUPFAM" id="SSF47413">
    <property type="entry name" value="lambda repressor-like DNA-binding domains"/>
    <property type="match status" value="1"/>
</dbReference>
<dbReference type="InterPro" id="IPR001387">
    <property type="entry name" value="Cro/C1-type_HTH"/>
</dbReference>
<organism evidence="6 7">
    <name type="scientific">Clostridium novyi A str. 4552</name>
    <dbReference type="NCBI Taxonomy" id="1444289"/>
    <lineage>
        <taxon>Bacteria</taxon>
        <taxon>Bacillati</taxon>
        <taxon>Bacillota</taxon>
        <taxon>Clostridia</taxon>
        <taxon>Eubacteriales</taxon>
        <taxon>Clostridiaceae</taxon>
        <taxon>Clostridium</taxon>
    </lineage>
</organism>
<keyword evidence="3" id="KW-1133">Transmembrane helix</keyword>
<dbReference type="PROSITE" id="PS50943">
    <property type="entry name" value="HTH_CROC1"/>
    <property type="match status" value="1"/>
</dbReference>
<dbReference type="Pfam" id="PF13443">
    <property type="entry name" value="HTH_26"/>
    <property type="match status" value="1"/>
</dbReference>
<protein>
    <submittedName>
        <fullName evidence="6">Transcriptional regulator</fullName>
    </submittedName>
</protein>
<evidence type="ECO:0000313" key="6">
    <source>
        <dbReference type="EMBL" id="KGM96596.1"/>
    </source>
</evidence>
<dbReference type="AlphaFoldDB" id="A0A0A0I8G3"/>
<dbReference type="InterPro" id="IPR010652">
    <property type="entry name" value="DUF1232"/>
</dbReference>
<evidence type="ECO:0000259" key="5">
    <source>
        <dbReference type="PROSITE" id="PS50943"/>
    </source>
</evidence>
<dbReference type="Proteomes" id="UP000030012">
    <property type="component" value="Unassembled WGS sequence"/>
</dbReference>
<evidence type="ECO:0000256" key="1">
    <source>
        <dbReference type="ARBA" id="ARBA00004127"/>
    </source>
</evidence>
<evidence type="ECO:0000313" key="7">
    <source>
        <dbReference type="Proteomes" id="UP000030012"/>
    </source>
</evidence>
<dbReference type="InterPro" id="IPR010982">
    <property type="entry name" value="Lambda_DNA-bd_dom_sf"/>
</dbReference>
<sequence length="226" mass="26041">MGLGSTEERHDFGLFIKDILKENSLSLSKLSSLTGIDKSTISRIINHKQKANMNHLERISQALDIPLEELLRENGYNISNENIQHNGHFDINNNYESIDDIFKLSSLVENSELQKLIESQLNKYQAYLKTDEGKNVLYKNFNNKIEKIDKGGVFVEKLKDMYKQFCSKDIPIKELLLIGSGLLYFITPIDIIPDFIFPIGFLDDIIAIKIVLDMLDKIRNKPDYKE</sequence>
<keyword evidence="4" id="KW-0472">Membrane</keyword>
<dbReference type="GO" id="GO:0012505">
    <property type="term" value="C:endomembrane system"/>
    <property type="evidence" value="ECO:0007669"/>
    <property type="project" value="UniProtKB-SubCell"/>
</dbReference>
<accession>A0A0A0I8G3</accession>
<dbReference type="CDD" id="cd00093">
    <property type="entry name" value="HTH_XRE"/>
    <property type="match status" value="1"/>
</dbReference>
<evidence type="ECO:0000256" key="2">
    <source>
        <dbReference type="ARBA" id="ARBA00022692"/>
    </source>
</evidence>
<dbReference type="Gene3D" id="1.10.260.40">
    <property type="entry name" value="lambda repressor-like DNA-binding domains"/>
    <property type="match status" value="1"/>
</dbReference>
<dbReference type="Pfam" id="PF06803">
    <property type="entry name" value="DUF1232"/>
    <property type="match status" value="1"/>
</dbReference>
<keyword evidence="2" id="KW-0812">Transmembrane</keyword>
<comment type="subcellular location">
    <subcellularLocation>
        <location evidence="1">Endomembrane system</location>
        <topology evidence="1">Multi-pass membrane protein</topology>
    </subcellularLocation>
</comment>
<comment type="caution">
    <text evidence="6">The sequence shown here is derived from an EMBL/GenBank/DDBJ whole genome shotgun (WGS) entry which is preliminary data.</text>
</comment>
<evidence type="ECO:0000256" key="3">
    <source>
        <dbReference type="ARBA" id="ARBA00022989"/>
    </source>
</evidence>
<reference evidence="6 7" key="1">
    <citation type="submission" date="2014-01" db="EMBL/GenBank/DDBJ databases">
        <title>Plasmidome dynamics in the species complex Clostridium novyi sensu lato converts strains of independent lineages into distinctly different pathogens.</title>
        <authorList>
            <person name="Skarin H."/>
            <person name="Segerman B."/>
        </authorList>
    </citation>
    <scope>NUCLEOTIDE SEQUENCE [LARGE SCALE GENOMIC DNA]</scope>
    <source>
        <strain evidence="6 7">4552</strain>
    </source>
</reference>
<dbReference type="GO" id="GO:0003677">
    <property type="term" value="F:DNA binding"/>
    <property type="evidence" value="ECO:0007669"/>
    <property type="project" value="InterPro"/>
</dbReference>
<gene>
    <name evidence="6" type="ORF">Z968_06045</name>
</gene>
<proteinExistence type="predicted"/>
<dbReference type="EMBL" id="JENJ01000020">
    <property type="protein sequence ID" value="KGM96596.1"/>
    <property type="molecule type" value="Genomic_DNA"/>
</dbReference>
<name>A0A0A0I8G3_CLONO</name>
<feature type="domain" description="HTH cro/C1-type" evidence="5">
    <location>
        <begin position="16"/>
        <end position="70"/>
    </location>
</feature>
<dbReference type="SMART" id="SM00530">
    <property type="entry name" value="HTH_XRE"/>
    <property type="match status" value="1"/>
</dbReference>